<protein>
    <submittedName>
        <fullName evidence="1">Uncharacterized protein</fullName>
    </submittedName>
</protein>
<proteinExistence type="predicted"/>
<accession>A0ACC2L427</accession>
<evidence type="ECO:0000313" key="2">
    <source>
        <dbReference type="Proteomes" id="UP001234297"/>
    </source>
</evidence>
<keyword evidence="2" id="KW-1185">Reference proteome</keyword>
<organism evidence="1 2">
    <name type="scientific">Persea americana</name>
    <name type="common">Avocado</name>
    <dbReference type="NCBI Taxonomy" id="3435"/>
    <lineage>
        <taxon>Eukaryota</taxon>
        <taxon>Viridiplantae</taxon>
        <taxon>Streptophyta</taxon>
        <taxon>Embryophyta</taxon>
        <taxon>Tracheophyta</taxon>
        <taxon>Spermatophyta</taxon>
        <taxon>Magnoliopsida</taxon>
        <taxon>Magnoliidae</taxon>
        <taxon>Laurales</taxon>
        <taxon>Lauraceae</taxon>
        <taxon>Persea</taxon>
    </lineage>
</organism>
<comment type="caution">
    <text evidence="1">The sequence shown here is derived from an EMBL/GenBank/DDBJ whole genome shotgun (WGS) entry which is preliminary data.</text>
</comment>
<reference evidence="1 2" key="1">
    <citation type="journal article" date="2022" name="Hortic Res">
        <title>A haplotype resolved chromosomal level avocado genome allows analysis of novel avocado genes.</title>
        <authorList>
            <person name="Nath O."/>
            <person name="Fletcher S.J."/>
            <person name="Hayward A."/>
            <person name="Shaw L.M."/>
            <person name="Masouleh A.K."/>
            <person name="Furtado A."/>
            <person name="Henry R.J."/>
            <person name="Mitter N."/>
        </authorList>
    </citation>
    <scope>NUCLEOTIDE SEQUENCE [LARGE SCALE GENOMIC DNA]</scope>
    <source>
        <strain evidence="2">cv. Hass</strain>
    </source>
</reference>
<dbReference type="Proteomes" id="UP001234297">
    <property type="component" value="Chromosome 6"/>
</dbReference>
<name>A0ACC2L427_PERAE</name>
<gene>
    <name evidence="1" type="ORF">MRB53_021335</name>
</gene>
<dbReference type="EMBL" id="CM056814">
    <property type="protein sequence ID" value="KAJ8628028.1"/>
    <property type="molecule type" value="Genomic_DNA"/>
</dbReference>
<evidence type="ECO:0000313" key="1">
    <source>
        <dbReference type="EMBL" id="KAJ8628028.1"/>
    </source>
</evidence>
<sequence length="158" mass="17932">MIIGTDLYRILTDVVPFYVAVILAYGSVKWWKIFSHNQCSHCPLCRPSPPLPLHLHQLSLHRELKIHCSEHSSKDVLVVLTIWTKTSSRGCLEWTITLFSLSTLPNTLVMGIPLLKGMYYRSGKAGVQKSGKKARRGEYLYRENSDASVTHTDRFCVA</sequence>